<dbReference type="Proteomes" id="UP000626656">
    <property type="component" value="Unassembled WGS sequence"/>
</dbReference>
<comment type="caution">
    <text evidence="2">The sequence shown here is derived from an EMBL/GenBank/DDBJ whole genome shotgun (WGS) entry which is preliminary data.</text>
</comment>
<evidence type="ECO:0000313" key="3">
    <source>
        <dbReference type="Proteomes" id="UP000626656"/>
    </source>
</evidence>
<gene>
    <name evidence="2" type="ORF">AZO1586I_1986</name>
</gene>
<organism evidence="2 3">
    <name type="scientific">Bathymodiolus thermophilus thioautotrophic gill symbiont</name>
    <dbReference type="NCBI Taxonomy" id="2360"/>
    <lineage>
        <taxon>Bacteria</taxon>
        <taxon>Pseudomonadati</taxon>
        <taxon>Pseudomonadota</taxon>
        <taxon>Gammaproteobacteria</taxon>
        <taxon>sulfur-oxidizing symbionts</taxon>
    </lineage>
</organism>
<name>A0ABM8MAB0_9GAMM</name>
<evidence type="ECO:0000313" key="2">
    <source>
        <dbReference type="EMBL" id="CAB5507711.1"/>
    </source>
</evidence>
<protein>
    <submittedName>
        <fullName evidence="2">Uncharacterized protein</fullName>
    </submittedName>
</protein>
<accession>A0ABM8MAB0</accession>
<dbReference type="EMBL" id="CAHJWF010000445">
    <property type="protein sequence ID" value="CAB5507711.1"/>
    <property type="molecule type" value="Genomic_DNA"/>
</dbReference>
<proteinExistence type="predicted"/>
<evidence type="ECO:0000256" key="1">
    <source>
        <dbReference type="SAM" id="Phobius"/>
    </source>
</evidence>
<keyword evidence="1" id="KW-0812">Transmembrane</keyword>
<keyword evidence="1" id="KW-0472">Membrane</keyword>
<feature type="transmembrane region" description="Helical" evidence="1">
    <location>
        <begin position="21"/>
        <end position="40"/>
    </location>
</feature>
<reference evidence="2 3" key="1">
    <citation type="submission" date="2020-05" db="EMBL/GenBank/DDBJ databases">
        <authorList>
            <person name="Petersen J."/>
            <person name="Sayavedra L."/>
        </authorList>
    </citation>
    <scope>NUCLEOTIDE SEQUENCE [LARGE SCALE GENOMIC DNA]</scope>
    <source>
        <strain evidence="2">B azoricus SOX ET2 1586I</strain>
    </source>
</reference>
<sequence>MTKNVKVGDGHRNVKKKTIKAIIQSIGNSLIVSSLIASVFKDDVSILIMFTLMMTGIVLIFYSSLE</sequence>
<feature type="transmembrane region" description="Helical" evidence="1">
    <location>
        <begin position="46"/>
        <end position="65"/>
    </location>
</feature>
<keyword evidence="1" id="KW-1133">Transmembrane helix</keyword>
<keyword evidence="3" id="KW-1185">Reference proteome</keyword>
<dbReference type="RefSeq" id="WP_202784585.1">
    <property type="nucleotide sequence ID" value="NZ_CAHJWF010000445.1"/>
</dbReference>